<organism evidence="1 2">
    <name type="scientific">Rattus norvegicus</name>
    <name type="common">Rat</name>
    <dbReference type="NCBI Taxonomy" id="10116"/>
    <lineage>
        <taxon>Eukaryota</taxon>
        <taxon>Metazoa</taxon>
        <taxon>Chordata</taxon>
        <taxon>Craniata</taxon>
        <taxon>Vertebrata</taxon>
        <taxon>Euteleostomi</taxon>
        <taxon>Mammalia</taxon>
        <taxon>Eutheria</taxon>
        <taxon>Euarchontoglires</taxon>
        <taxon>Glires</taxon>
        <taxon>Rodentia</taxon>
        <taxon>Myomorpha</taxon>
        <taxon>Muroidea</taxon>
        <taxon>Muridae</taxon>
        <taxon>Murinae</taxon>
        <taxon>Rattus</taxon>
    </lineage>
</organism>
<accession>A6IVY6</accession>
<dbReference type="Proteomes" id="UP000234681">
    <property type="component" value="Chromosome 16"/>
</dbReference>
<gene>
    <name evidence="1" type="ORF">rCG_43092</name>
</gene>
<name>A6IVY6_RAT</name>
<evidence type="ECO:0000313" key="1">
    <source>
        <dbReference type="EMBL" id="EDM09086.1"/>
    </source>
</evidence>
<reference evidence="1 2" key="1">
    <citation type="submission" date="2005-09" db="EMBL/GenBank/DDBJ databases">
        <authorList>
            <person name="Mural R.J."/>
            <person name="Li P.W."/>
            <person name="Adams M.D."/>
            <person name="Amanatides P.G."/>
            <person name="Baden-Tillson H."/>
            <person name="Barnstead M."/>
            <person name="Chin S.H."/>
            <person name="Dew I."/>
            <person name="Evans C.A."/>
            <person name="Ferriera S."/>
            <person name="Flanigan M."/>
            <person name="Fosler C."/>
            <person name="Glodek A."/>
            <person name="Gu Z."/>
            <person name="Holt R.A."/>
            <person name="Jennings D."/>
            <person name="Kraft C.L."/>
            <person name="Lu F."/>
            <person name="Nguyen T."/>
            <person name="Nusskern D.R."/>
            <person name="Pfannkoch C.M."/>
            <person name="Sitter C."/>
            <person name="Sutton G.G."/>
            <person name="Venter J.C."/>
            <person name="Wang Z."/>
            <person name="Woodage T."/>
            <person name="Zheng X.H."/>
            <person name="Zhong F."/>
        </authorList>
    </citation>
    <scope>NUCLEOTIDE SEQUENCE [LARGE SCALE GENOMIC DNA]</scope>
    <source>
        <strain>BN</strain>
        <strain evidence="2">Sprague-Dawley</strain>
    </source>
</reference>
<protein>
    <submittedName>
        <fullName evidence="1">RCG43092, isoform CRA_b</fullName>
    </submittedName>
</protein>
<sequence length="40" mass="4359">MTAESVTTCSRATAGFRRSWQRPLANAVKDYGSVDGRLKA</sequence>
<dbReference type="AlphaFoldDB" id="A6IVY6"/>
<evidence type="ECO:0000313" key="2">
    <source>
        <dbReference type="Proteomes" id="UP000234681"/>
    </source>
</evidence>
<proteinExistence type="predicted"/>
<dbReference type="EMBL" id="CH473970">
    <property type="protein sequence ID" value="EDM09086.1"/>
    <property type="molecule type" value="Genomic_DNA"/>
</dbReference>